<dbReference type="Gene3D" id="3.90.1310.10">
    <property type="entry name" value="Penicillin-binding protein 2a (Domain 2)"/>
    <property type="match status" value="1"/>
</dbReference>
<dbReference type="PANTHER" id="PTHR30627:SF24">
    <property type="entry name" value="PENICILLIN-BINDING PROTEIN 4B"/>
    <property type="match status" value="1"/>
</dbReference>
<accession>A0ABP8RQN4</accession>
<dbReference type="InterPro" id="IPR001460">
    <property type="entry name" value="PCN-bd_Tpept"/>
</dbReference>
<dbReference type="PANTHER" id="PTHR30627">
    <property type="entry name" value="PEPTIDOGLYCAN D,D-TRANSPEPTIDASE"/>
    <property type="match status" value="1"/>
</dbReference>
<evidence type="ECO:0000259" key="2">
    <source>
        <dbReference type="Pfam" id="PF21922"/>
    </source>
</evidence>
<dbReference type="Gene3D" id="3.40.710.10">
    <property type="entry name" value="DD-peptidase/beta-lactamase superfamily"/>
    <property type="match status" value="1"/>
</dbReference>
<dbReference type="EMBL" id="BAABGT010000029">
    <property type="protein sequence ID" value="GAA4544814.1"/>
    <property type="molecule type" value="Genomic_DNA"/>
</dbReference>
<gene>
    <name evidence="3" type="primary">pbpA</name>
    <name evidence="3" type="ORF">GCM10023175_23590</name>
</gene>
<comment type="caution">
    <text evidence="3">The sequence shown here is derived from an EMBL/GenBank/DDBJ whole genome shotgun (WGS) entry which is preliminary data.</text>
</comment>
<dbReference type="Pfam" id="PF21922">
    <property type="entry name" value="PBP_dimer_2"/>
    <property type="match status" value="1"/>
</dbReference>
<name>A0ABP8RQN4_9PSEU</name>
<protein>
    <submittedName>
        <fullName evidence="3">D,D-transpeptidase PbpA</fullName>
    </submittedName>
</protein>
<dbReference type="InterPro" id="IPR054120">
    <property type="entry name" value="PBPA_dimer"/>
</dbReference>
<dbReference type="InterPro" id="IPR012338">
    <property type="entry name" value="Beta-lactam/transpept-like"/>
</dbReference>
<dbReference type="Proteomes" id="UP001501598">
    <property type="component" value="Unassembled WGS sequence"/>
</dbReference>
<feature type="domain" description="Penicillin binding protein A dimerisation" evidence="2">
    <location>
        <begin position="52"/>
        <end position="134"/>
    </location>
</feature>
<dbReference type="Pfam" id="PF00905">
    <property type="entry name" value="Transpeptidase"/>
    <property type="match status" value="1"/>
</dbReference>
<keyword evidence="4" id="KW-1185">Reference proteome</keyword>
<dbReference type="RefSeq" id="WP_345415961.1">
    <property type="nucleotide sequence ID" value="NZ_BAABGT010000029.1"/>
</dbReference>
<evidence type="ECO:0000259" key="1">
    <source>
        <dbReference type="Pfam" id="PF00905"/>
    </source>
</evidence>
<reference evidence="4" key="1">
    <citation type="journal article" date="2019" name="Int. J. Syst. Evol. Microbiol.">
        <title>The Global Catalogue of Microorganisms (GCM) 10K type strain sequencing project: providing services to taxonomists for standard genome sequencing and annotation.</title>
        <authorList>
            <consortium name="The Broad Institute Genomics Platform"/>
            <consortium name="The Broad Institute Genome Sequencing Center for Infectious Disease"/>
            <person name="Wu L."/>
            <person name="Ma J."/>
        </authorList>
    </citation>
    <scope>NUCLEOTIDE SEQUENCE [LARGE SCALE GENOMIC DNA]</scope>
    <source>
        <strain evidence="4">JCM 17906</strain>
    </source>
</reference>
<dbReference type="InterPro" id="IPR050515">
    <property type="entry name" value="Beta-lactam/transpept"/>
</dbReference>
<sequence length="489" mass="51363">MNTPIRRIAVAVMALILLLLGNLTYVQVVQAGQYRDDPRNQRVLLAEYARKRGQISADGQVLAQSVETDDRLRYQRQYSDGPAYSPLTGYYSVIYSSSGIERYADPVLNGSDDRLFARRLSDLITGRDPAGGNVVLTVKPAVQERAYKAMTDKGFQGSVVAIAPKTGEILAMVSTPSFDPNPLASHSSSTQQQAWREANAAEPPTLTNRAINETYPPGSTFKLVDTAAALQNGYTPDSQLTAAPNITLTNTNTTLENYAGTQCGTGQTASLREALARSCNTAFAQLGGELGADKIRAQADAFGIGRSDLAVPMPVTASGVGDMPDTASVQQSSIGQRDVRLTPLQNAMIVASIANGGQTMAPHLVKEVQGPDLDVIDTTEPDRIGQSMPAGVAATLTDLMLGSEARTSGGGKITGVQIASKTGTAEHGTDPKNTPPHAWYVAFAPAENPQVAVAVLVENGGDRALEATGGSVAAPIGRAVIAEALRGGR</sequence>
<proteinExistence type="predicted"/>
<evidence type="ECO:0000313" key="3">
    <source>
        <dbReference type="EMBL" id="GAA4544814.1"/>
    </source>
</evidence>
<feature type="domain" description="Penicillin-binding protein transpeptidase" evidence="1">
    <location>
        <begin position="157"/>
        <end position="481"/>
    </location>
</feature>
<evidence type="ECO:0000313" key="4">
    <source>
        <dbReference type="Proteomes" id="UP001501598"/>
    </source>
</evidence>
<organism evidence="3 4">
    <name type="scientific">Pseudonocardia xishanensis</name>
    <dbReference type="NCBI Taxonomy" id="630995"/>
    <lineage>
        <taxon>Bacteria</taxon>
        <taxon>Bacillati</taxon>
        <taxon>Actinomycetota</taxon>
        <taxon>Actinomycetes</taxon>
        <taxon>Pseudonocardiales</taxon>
        <taxon>Pseudonocardiaceae</taxon>
        <taxon>Pseudonocardia</taxon>
    </lineage>
</organism>
<dbReference type="SUPFAM" id="SSF56601">
    <property type="entry name" value="beta-lactamase/transpeptidase-like"/>
    <property type="match status" value="1"/>
</dbReference>